<accession>A0A430AC41</accession>
<feature type="chain" id="PRO_5019374670" description="DUF2712 domain-containing protein" evidence="1">
    <location>
        <begin position="24"/>
        <end position="141"/>
    </location>
</feature>
<evidence type="ECO:0008006" key="4">
    <source>
        <dbReference type="Google" id="ProtNLM"/>
    </source>
</evidence>
<name>A0A430AC41_9ENTE</name>
<dbReference type="AlphaFoldDB" id="A0A430AC41"/>
<dbReference type="EMBL" id="NGJY01000001">
    <property type="protein sequence ID" value="RSU04779.1"/>
    <property type="molecule type" value="Genomic_DNA"/>
</dbReference>
<comment type="caution">
    <text evidence="2">The sequence shown here is derived from an EMBL/GenBank/DDBJ whole genome shotgun (WGS) entry which is preliminary data.</text>
</comment>
<reference evidence="2 3" key="1">
    <citation type="submission" date="2017-05" db="EMBL/GenBank/DDBJ databases">
        <title>Vagococcus spp. assemblies.</title>
        <authorList>
            <person name="Gulvik C.A."/>
        </authorList>
    </citation>
    <scope>NUCLEOTIDE SEQUENCE [LARGE SCALE GENOMIC DNA]</scope>
    <source>
        <strain evidence="2 3">CCUG 41755</strain>
    </source>
</reference>
<proteinExistence type="predicted"/>
<sequence length="141" mass="16062">MNKKWILVLGLLSLVSYGSFSYADTQDKPFDLHLNPSSNNADYKQTEARKKDTNSYVYAKVNYVKNPKNRVTGYVMGQGWLTSENVSGGYYYNFSTKGVKLMVNYVKENKFDKARIKAGADPKKTNNIEGVWSPDYNKNAF</sequence>
<organism evidence="2 3">
    <name type="scientific">Vagococcus fessus</name>
    <dbReference type="NCBI Taxonomy" id="120370"/>
    <lineage>
        <taxon>Bacteria</taxon>
        <taxon>Bacillati</taxon>
        <taxon>Bacillota</taxon>
        <taxon>Bacilli</taxon>
        <taxon>Lactobacillales</taxon>
        <taxon>Enterococcaceae</taxon>
        <taxon>Vagococcus</taxon>
    </lineage>
</organism>
<dbReference type="Proteomes" id="UP000287101">
    <property type="component" value="Unassembled WGS sequence"/>
</dbReference>
<dbReference type="RefSeq" id="WP_126830377.1">
    <property type="nucleotide sequence ID" value="NZ_CBCRYB010000002.1"/>
</dbReference>
<protein>
    <recommendedName>
        <fullName evidence="4">DUF2712 domain-containing protein</fullName>
    </recommendedName>
</protein>
<gene>
    <name evidence="2" type="ORF">CBF31_01800</name>
</gene>
<evidence type="ECO:0000313" key="2">
    <source>
        <dbReference type="EMBL" id="RSU04779.1"/>
    </source>
</evidence>
<dbReference type="OrthoDB" id="3010299at2"/>
<keyword evidence="1" id="KW-0732">Signal</keyword>
<evidence type="ECO:0000313" key="3">
    <source>
        <dbReference type="Proteomes" id="UP000287101"/>
    </source>
</evidence>
<evidence type="ECO:0000256" key="1">
    <source>
        <dbReference type="SAM" id="SignalP"/>
    </source>
</evidence>
<keyword evidence="3" id="KW-1185">Reference proteome</keyword>
<feature type="signal peptide" evidence="1">
    <location>
        <begin position="1"/>
        <end position="23"/>
    </location>
</feature>